<sequence length="535" mass="62881">MFYFVPSWYKQDRKWYSTALPFYHATKNMMFDDAVNLLRMFQQSGESNSILILNYSPHIRTFFYRQRISSEDMWNLFDSIQGLTDVPARKIRLDDLKWPQGAEIFYTPFIVDVHVDHLPHAQINFSQIGNIFDITYFENNQIDHQLVFDDRGFVSSIIYFEHNQPYYQDYLNSNGVWQFREFLTADNQQVIINPEAQGTFAKGVYQNIEELVKEKLEQHLASVLTKDDSIIVSADVQHNHFFQQIKKDHLVVLSFFGNRYPITNTEQLFSDLKDTPFFVVDSLDKIVKIAEQVGEVEEEQLPAYYEIPPYDTQLNLGHSQRKKELIIYVNFDTLPEHHLQYVFTSLFDMMLQHEWIDLLVGTQSQDFGREDYIKQVLESYLSLKPEYEQDLIFVDKEKRARGENRVLDDEEEIVRERIDTVVIQSDTDLAKALQYARIILDLGSPADIRTQIAGISGGIPQVNLYSSSYVKHGENGWIMDDISSLKDALLYYLTDLEHWNQSLVHSVKKIEEYTRGEIVEMWKNTIKELKLNEEN</sequence>
<dbReference type="OrthoDB" id="9767875at2"/>
<accession>A0A512AAY7</accession>
<dbReference type="AlphaFoldDB" id="A0A512AAY7"/>
<gene>
    <name evidence="1" type="ORF">SOL01_07500</name>
</gene>
<proteinExistence type="predicted"/>
<dbReference type="RefSeq" id="WP_015605486.1">
    <property type="nucleotide sequence ID" value="NZ_BJYQ01000055.1"/>
</dbReference>
<evidence type="ECO:0000313" key="2">
    <source>
        <dbReference type="Proteomes" id="UP000321868"/>
    </source>
</evidence>
<name>A0A512AAY7_STRCR</name>
<comment type="caution">
    <text evidence="1">The sequence shown here is derived from an EMBL/GenBank/DDBJ whole genome shotgun (WGS) entry which is preliminary data.</text>
</comment>
<protein>
    <submittedName>
        <fullName evidence="1">Accessory Sec system protein Asp1</fullName>
    </submittedName>
</protein>
<reference evidence="1 2" key="1">
    <citation type="submission" date="2019-07" db="EMBL/GenBank/DDBJ databases">
        <title>Whole genome shotgun sequence of Streptococcus oligofermentans NBRC 106105.</title>
        <authorList>
            <person name="Hosoyama A."/>
            <person name="Uohara A."/>
            <person name="Ohji S."/>
            <person name="Ichikawa N."/>
        </authorList>
    </citation>
    <scope>NUCLEOTIDE SEQUENCE [LARGE SCALE GENOMIC DNA]</scope>
    <source>
        <strain evidence="1 2">NBRC 106105</strain>
    </source>
</reference>
<dbReference type="Pfam" id="PF16993">
    <property type="entry name" value="Asp1"/>
    <property type="match status" value="1"/>
</dbReference>
<organism evidence="1 2">
    <name type="scientific">Streptococcus cristatus</name>
    <dbReference type="NCBI Taxonomy" id="45634"/>
    <lineage>
        <taxon>Bacteria</taxon>
        <taxon>Bacillati</taxon>
        <taxon>Bacillota</taxon>
        <taxon>Bacilli</taxon>
        <taxon>Lactobacillales</taxon>
        <taxon>Streptococcaceae</taxon>
        <taxon>Streptococcus</taxon>
    </lineage>
</organism>
<dbReference type="EMBL" id="BJYQ01000055">
    <property type="protein sequence ID" value="GEN96876.1"/>
    <property type="molecule type" value="Genomic_DNA"/>
</dbReference>
<dbReference type="NCBIfam" id="TIGR03713">
    <property type="entry name" value="acc_sec_asp1"/>
    <property type="match status" value="1"/>
</dbReference>
<dbReference type="GO" id="GO:0015031">
    <property type="term" value="P:protein transport"/>
    <property type="evidence" value="ECO:0007669"/>
    <property type="project" value="InterPro"/>
</dbReference>
<dbReference type="Proteomes" id="UP000321868">
    <property type="component" value="Unassembled WGS sequence"/>
</dbReference>
<dbReference type="InterPro" id="IPR022372">
    <property type="entry name" value="Accessory_SS_Asp1"/>
</dbReference>
<evidence type="ECO:0000313" key="1">
    <source>
        <dbReference type="EMBL" id="GEN96876.1"/>
    </source>
</evidence>